<keyword evidence="2" id="KW-1185">Reference proteome</keyword>
<protein>
    <submittedName>
        <fullName evidence="1">Uncharacterized protein</fullName>
    </submittedName>
</protein>
<evidence type="ECO:0000313" key="1">
    <source>
        <dbReference type="EMBL" id="CAI9584715.1"/>
    </source>
</evidence>
<gene>
    <name evidence="1" type="ORF">SPARVUS_LOCUS10070448</name>
</gene>
<proteinExistence type="predicted"/>
<dbReference type="EMBL" id="CATNWA010015571">
    <property type="protein sequence ID" value="CAI9584715.1"/>
    <property type="molecule type" value="Genomic_DNA"/>
</dbReference>
<dbReference type="Proteomes" id="UP001162483">
    <property type="component" value="Unassembled WGS sequence"/>
</dbReference>
<sequence length="101" mass="11476">MDSPCLGTRREEVPAFFQKRSPHRNIGSQYGCDFQCGQHAIRINGTHPRVRIPLCGWCGCTYFCVNLQPHHPILEPRLRLGSHLCSLCLIRFCSVFCGAFL</sequence>
<name>A0ABN9EL40_9NEOB</name>
<comment type="caution">
    <text evidence="1">The sequence shown here is derived from an EMBL/GenBank/DDBJ whole genome shotgun (WGS) entry which is preliminary data.</text>
</comment>
<feature type="non-terminal residue" evidence="1">
    <location>
        <position position="101"/>
    </location>
</feature>
<evidence type="ECO:0000313" key="2">
    <source>
        <dbReference type="Proteomes" id="UP001162483"/>
    </source>
</evidence>
<reference evidence="1" key="1">
    <citation type="submission" date="2023-05" db="EMBL/GenBank/DDBJ databases">
        <authorList>
            <person name="Stuckert A."/>
        </authorList>
    </citation>
    <scope>NUCLEOTIDE SEQUENCE</scope>
</reference>
<accession>A0ABN9EL40</accession>
<organism evidence="1 2">
    <name type="scientific">Staurois parvus</name>
    <dbReference type="NCBI Taxonomy" id="386267"/>
    <lineage>
        <taxon>Eukaryota</taxon>
        <taxon>Metazoa</taxon>
        <taxon>Chordata</taxon>
        <taxon>Craniata</taxon>
        <taxon>Vertebrata</taxon>
        <taxon>Euteleostomi</taxon>
        <taxon>Amphibia</taxon>
        <taxon>Batrachia</taxon>
        <taxon>Anura</taxon>
        <taxon>Neobatrachia</taxon>
        <taxon>Ranoidea</taxon>
        <taxon>Ranidae</taxon>
        <taxon>Staurois</taxon>
    </lineage>
</organism>